<evidence type="ECO:0000256" key="3">
    <source>
        <dbReference type="SAM" id="MobiDB-lite"/>
    </source>
</evidence>
<sequence length="1251" mass="141505">MDDLNGQTAPESTRGLFDPPTDVKLPSRTSSTSNTEKRRSALVFSAFSHMNIDSSGQSSQQRHDRGHQRSRSAIIAPPFDGSGSPQRGGNGTLHTLEEEGGDKRYSQPFPARRSTRSFAQQESIGSPAGSEPQSAMSSLRDMINTLKQMPPDEPMQRPVLSHRKQPSLSSTPSYSRQNRMSQNEPVNAQTLRSIADNRRNSAIHGKHASVSDFSRFPANDDDEDDFMSRADALAEAEAKLMGTYQRPERPLDNDDEIKAQRRSSRQMYGRPSQYGLMDDFSDQRHNRRQSEPNTAKFDPRRYSDVSETSNYSGNRSSMSVANKRTSLHMPTVNEMGELRQGTSRRINFNKPLDLGQDSNKRRSRNFDDWRSSASPIVPSSRNPANRNSFHLVPFTPTKVNFARDDANPHQRRPLFTAHLPFSALTPLLKSRQLVRGSLRVNKRNRSDAYVSTDDLDADVYICGSRDRNRALDGDVVAIKLVDVDRVLREKKEKEEAKLARNGGQARVRKPDEEDDNEIMLGGDEDIDKVKPKYCGIVVAILERAQNQVFSGILTLMRPNNKRAQEEKAAEEARRMSGDGHFEQKETPRIVWFKPSDKRVPLIAIPIEQVPEDFINNSENYQQRLFVGSIKRWPITSLHPFGVLEREIGLVSDMEVQTKALLADNNVTDSEFSEPVMSCLPELPWTTTDEDIADRRDCRDLVMFTLNEYANSEILERALSVAKVGDDTYEVGLHIADVAHFIKPHSPLDKEARARATMVEVVNKSVPMLPLELTKQVTNFEAGKDRLAFTVIWTMNSAGKVLGSWIGKTLVNVDRNVSFDDAQRVLDGGNLQESEEASANNELAELEQNLELLHKISQIQREAREVKGIFTTEKDQININLDEANSPVSIDIREPHPLQQLIGEFEVMANVLVAQKISSNFPEQALLRRQSPPHQRKMDELFEYAEALGYPVDDENPGTLQASIDSIEDDEIRHAMTALVLKTLQSPKYFCTGVFDIMKYAHYSLNTPLYTHFTSPSQRYADIIIHRQMEATLLGEKRFYVDRDTIQTLSQHCNVKQEAARWAKFQSGQLFLSRFLQDTLKRQGGSAVTHEALVVAVFDHAFDVVLPEYAIERRIHLDNLPIEKHYYDADRRTLTIAWKKNVHTEGHNAARQLEYSSDEDDLDSTIGDKRDIDVDRELADTVHKLGVNTSDRRTSVNGHKKRMSVILSTESVYDSERCTQSIKPLDKIKVVMMVEGNRTPPVIKVLAANKFA</sequence>
<organism evidence="5 6">
    <name type="scientific">Mortierella isabellina</name>
    <name type="common">Filamentous fungus</name>
    <name type="synonym">Umbelopsis isabellina</name>
    <dbReference type="NCBI Taxonomy" id="91625"/>
    <lineage>
        <taxon>Eukaryota</taxon>
        <taxon>Fungi</taxon>
        <taxon>Fungi incertae sedis</taxon>
        <taxon>Mucoromycota</taxon>
        <taxon>Mucoromycotina</taxon>
        <taxon>Umbelopsidomycetes</taxon>
        <taxon>Umbelopsidales</taxon>
        <taxon>Umbelopsidaceae</taxon>
        <taxon>Umbelopsis</taxon>
    </lineage>
</organism>
<feature type="region of interest" description="Disordered" evidence="3">
    <location>
        <begin position="492"/>
        <end position="519"/>
    </location>
</feature>
<dbReference type="Gene3D" id="2.40.50.140">
    <property type="entry name" value="Nucleic acid-binding proteins"/>
    <property type="match status" value="1"/>
</dbReference>
<keyword evidence="2" id="KW-0175">Coiled coil</keyword>
<dbReference type="PANTHER" id="PTHR23355">
    <property type="entry name" value="RIBONUCLEASE"/>
    <property type="match status" value="1"/>
</dbReference>
<feature type="region of interest" description="Disordered" evidence="3">
    <location>
        <begin position="340"/>
        <end position="391"/>
    </location>
</feature>
<dbReference type="InterPro" id="IPR050180">
    <property type="entry name" value="RNR_Ribonuclease"/>
</dbReference>
<name>A0A8H7UKL5_MORIS</name>
<feature type="domain" description="RNB" evidence="4">
    <location>
        <begin position="694"/>
        <end position="1034"/>
    </location>
</feature>
<evidence type="ECO:0000259" key="4">
    <source>
        <dbReference type="SMART" id="SM00955"/>
    </source>
</evidence>
<comment type="similarity">
    <text evidence="1">Belongs to the RNR ribonuclease family.</text>
</comment>
<dbReference type="EMBL" id="JAEPQZ010000003">
    <property type="protein sequence ID" value="KAG2183248.1"/>
    <property type="molecule type" value="Genomic_DNA"/>
</dbReference>
<dbReference type="Pfam" id="PF17849">
    <property type="entry name" value="OB_Dis3"/>
    <property type="match status" value="1"/>
</dbReference>
<dbReference type="InterPro" id="IPR001900">
    <property type="entry name" value="RNase_II/R"/>
</dbReference>
<gene>
    <name evidence="5" type="ORF">INT43_006252</name>
</gene>
<dbReference type="Proteomes" id="UP000654370">
    <property type="component" value="Unassembled WGS sequence"/>
</dbReference>
<dbReference type="SMART" id="SM00955">
    <property type="entry name" value="RNB"/>
    <property type="match status" value="1"/>
</dbReference>
<dbReference type="Pfam" id="PF00773">
    <property type="entry name" value="RNB"/>
    <property type="match status" value="1"/>
</dbReference>
<comment type="caution">
    <text evidence="5">The sequence shown here is derived from an EMBL/GenBank/DDBJ whole genome shotgun (WGS) entry which is preliminary data.</text>
</comment>
<feature type="region of interest" description="Disordered" evidence="3">
    <location>
        <begin position="241"/>
        <end position="326"/>
    </location>
</feature>
<keyword evidence="6" id="KW-1185">Reference proteome</keyword>
<dbReference type="PANTHER" id="PTHR23355:SF9">
    <property type="entry name" value="DIS3-LIKE EXONUCLEASE 2"/>
    <property type="match status" value="1"/>
</dbReference>
<dbReference type="AlphaFoldDB" id="A0A8H7UKL5"/>
<protein>
    <recommendedName>
        <fullName evidence="4">RNB domain-containing protein</fullName>
    </recommendedName>
</protein>
<dbReference type="GO" id="GO:0000175">
    <property type="term" value="F:3'-5'-RNA exonuclease activity"/>
    <property type="evidence" value="ECO:0007669"/>
    <property type="project" value="TreeGrafter"/>
</dbReference>
<feature type="compositionally biased region" description="Polar residues" evidence="3">
    <location>
        <begin position="1"/>
        <end position="11"/>
    </location>
</feature>
<dbReference type="Gene3D" id="2.40.50.700">
    <property type="match status" value="1"/>
</dbReference>
<feature type="compositionally biased region" description="Basic and acidic residues" evidence="3">
    <location>
        <begin position="358"/>
        <end position="370"/>
    </location>
</feature>
<feature type="compositionally biased region" description="Basic and acidic residues" evidence="3">
    <location>
        <begin position="95"/>
        <end position="105"/>
    </location>
</feature>
<feature type="region of interest" description="Disordered" evidence="3">
    <location>
        <begin position="1"/>
        <end position="188"/>
    </location>
</feature>
<evidence type="ECO:0000256" key="1">
    <source>
        <dbReference type="ARBA" id="ARBA00005785"/>
    </source>
</evidence>
<feature type="compositionally biased region" description="Polar residues" evidence="3">
    <location>
        <begin position="166"/>
        <end position="188"/>
    </location>
</feature>
<accession>A0A8H7UKL5</accession>
<evidence type="ECO:0000313" key="5">
    <source>
        <dbReference type="EMBL" id="KAG2183248.1"/>
    </source>
</evidence>
<dbReference type="Pfam" id="PF17877">
    <property type="entry name" value="Dis3l2_C_term"/>
    <property type="match status" value="1"/>
</dbReference>
<dbReference type="OrthoDB" id="372421at2759"/>
<dbReference type="Gene3D" id="2.40.50.690">
    <property type="match status" value="1"/>
</dbReference>
<proteinExistence type="inferred from homology"/>
<feature type="compositionally biased region" description="Basic and acidic residues" evidence="3">
    <location>
        <begin position="281"/>
        <end position="290"/>
    </location>
</feature>
<feature type="coiled-coil region" evidence="2">
    <location>
        <begin position="828"/>
        <end position="855"/>
    </location>
</feature>
<feature type="compositionally biased region" description="Basic and acidic residues" evidence="3">
    <location>
        <begin position="246"/>
        <end position="259"/>
    </location>
</feature>
<dbReference type="SUPFAM" id="SSF50249">
    <property type="entry name" value="Nucleic acid-binding proteins"/>
    <property type="match status" value="2"/>
</dbReference>
<dbReference type="GO" id="GO:0000932">
    <property type="term" value="C:P-body"/>
    <property type="evidence" value="ECO:0007669"/>
    <property type="project" value="TreeGrafter"/>
</dbReference>
<reference evidence="5" key="1">
    <citation type="submission" date="2020-12" db="EMBL/GenBank/DDBJ databases">
        <title>Metabolic potential, ecology and presence of endohyphal bacteria is reflected in genomic diversity of Mucoromycotina.</title>
        <authorList>
            <person name="Muszewska A."/>
            <person name="Okrasinska A."/>
            <person name="Steczkiewicz K."/>
            <person name="Drgas O."/>
            <person name="Orlowska M."/>
            <person name="Perlinska-Lenart U."/>
            <person name="Aleksandrzak-Piekarczyk T."/>
            <person name="Szatraj K."/>
            <person name="Zielenkiewicz U."/>
            <person name="Pilsyk S."/>
            <person name="Malc E."/>
            <person name="Mieczkowski P."/>
            <person name="Kruszewska J.S."/>
            <person name="Biernat P."/>
            <person name="Pawlowska J."/>
        </authorList>
    </citation>
    <scope>NUCLEOTIDE SEQUENCE</scope>
    <source>
        <strain evidence="5">WA0000067209</strain>
    </source>
</reference>
<dbReference type="InterPro" id="IPR041505">
    <property type="entry name" value="Dis3_CSD2"/>
</dbReference>
<evidence type="ECO:0000313" key="6">
    <source>
        <dbReference type="Proteomes" id="UP000654370"/>
    </source>
</evidence>
<dbReference type="GO" id="GO:0003723">
    <property type="term" value="F:RNA binding"/>
    <property type="evidence" value="ECO:0007669"/>
    <property type="project" value="InterPro"/>
</dbReference>
<dbReference type="GO" id="GO:0006402">
    <property type="term" value="P:mRNA catabolic process"/>
    <property type="evidence" value="ECO:0007669"/>
    <property type="project" value="TreeGrafter"/>
</dbReference>
<dbReference type="InterPro" id="IPR041093">
    <property type="entry name" value="Dis3l2-like_C"/>
</dbReference>
<dbReference type="FunFam" id="2.40.50.700:FF:000002">
    <property type="entry name" value="Cell wall biogenesis protein"/>
    <property type="match status" value="1"/>
</dbReference>
<dbReference type="InterPro" id="IPR012340">
    <property type="entry name" value="NA-bd_OB-fold"/>
</dbReference>
<feature type="compositionally biased region" description="Polar residues" evidence="3">
    <location>
        <begin position="51"/>
        <end position="60"/>
    </location>
</feature>
<feature type="compositionally biased region" description="Polar residues" evidence="3">
    <location>
        <begin position="305"/>
        <end position="324"/>
    </location>
</feature>
<evidence type="ECO:0000256" key="2">
    <source>
        <dbReference type="SAM" id="Coils"/>
    </source>
</evidence>
<feature type="compositionally biased region" description="Polar residues" evidence="3">
    <location>
        <begin position="371"/>
        <end position="388"/>
    </location>
</feature>